<dbReference type="EMBL" id="CATOUU010001147">
    <property type="protein sequence ID" value="CAI9974437.1"/>
    <property type="molecule type" value="Genomic_DNA"/>
</dbReference>
<protein>
    <submittedName>
        <fullName evidence="3">Myb-like DNA-binding domain-containing protein</fullName>
    </submittedName>
    <submittedName>
        <fullName evidence="4">Myb-like_DNA-binding domain-containing protein</fullName>
    </submittedName>
</protein>
<organism evidence="3">
    <name type="scientific">Hexamita inflata</name>
    <dbReference type="NCBI Taxonomy" id="28002"/>
    <lineage>
        <taxon>Eukaryota</taxon>
        <taxon>Metamonada</taxon>
        <taxon>Diplomonadida</taxon>
        <taxon>Hexamitidae</taxon>
        <taxon>Hexamitinae</taxon>
        <taxon>Hexamita</taxon>
    </lineage>
</organism>
<dbReference type="CDD" id="cd00167">
    <property type="entry name" value="SANT"/>
    <property type="match status" value="1"/>
</dbReference>
<dbReference type="AlphaFoldDB" id="A0AA86RDM7"/>
<keyword evidence="5" id="KW-1185">Reference proteome</keyword>
<dbReference type="SUPFAM" id="SSF46689">
    <property type="entry name" value="Homeodomain-like"/>
    <property type="match status" value="2"/>
</dbReference>
<name>A0AA86RDM7_9EUKA</name>
<feature type="domain" description="Myb-like" evidence="1">
    <location>
        <begin position="2"/>
        <end position="55"/>
    </location>
</feature>
<comment type="caution">
    <text evidence="3">The sequence shown here is derived from an EMBL/GenBank/DDBJ whole genome shotgun (WGS) entry which is preliminary data.</text>
</comment>
<dbReference type="InterPro" id="IPR009057">
    <property type="entry name" value="Homeodomain-like_sf"/>
</dbReference>
<reference evidence="4 5" key="2">
    <citation type="submission" date="2024-07" db="EMBL/GenBank/DDBJ databases">
        <authorList>
            <person name="Akdeniz Z."/>
        </authorList>
    </citation>
    <scope>NUCLEOTIDE SEQUENCE [LARGE SCALE GENOMIC DNA]</scope>
</reference>
<evidence type="ECO:0000259" key="1">
    <source>
        <dbReference type="PROSITE" id="PS50090"/>
    </source>
</evidence>
<dbReference type="InterPro" id="IPR017930">
    <property type="entry name" value="Myb_dom"/>
</dbReference>
<dbReference type="InterPro" id="IPR001005">
    <property type="entry name" value="SANT/Myb"/>
</dbReference>
<dbReference type="Gene3D" id="1.10.10.60">
    <property type="entry name" value="Homeodomain-like"/>
    <property type="match status" value="1"/>
</dbReference>
<keyword evidence="3" id="KW-0238">DNA-binding</keyword>
<feature type="domain" description="HTH myb-type" evidence="2">
    <location>
        <begin position="1"/>
        <end position="59"/>
    </location>
</feature>
<dbReference type="PROSITE" id="PS51294">
    <property type="entry name" value="HTH_MYB"/>
    <property type="match status" value="1"/>
</dbReference>
<proteinExistence type="predicted"/>
<gene>
    <name evidence="3" type="ORF">HINF_LOCUS62082</name>
    <name evidence="4" type="ORF">HINF_LOCUS77043</name>
</gene>
<evidence type="ECO:0000313" key="4">
    <source>
        <dbReference type="EMBL" id="CAL6112446.1"/>
    </source>
</evidence>
<dbReference type="Pfam" id="PF13921">
    <property type="entry name" value="Myb_DNA-bind_6"/>
    <property type="match status" value="1"/>
</dbReference>
<evidence type="ECO:0000313" key="5">
    <source>
        <dbReference type="Proteomes" id="UP001642409"/>
    </source>
</evidence>
<dbReference type="SMART" id="SM00717">
    <property type="entry name" value="SANT"/>
    <property type="match status" value="2"/>
</dbReference>
<evidence type="ECO:0000259" key="2">
    <source>
        <dbReference type="PROSITE" id="PS51294"/>
    </source>
</evidence>
<reference evidence="3" key="1">
    <citation type="submission" date="2023-06" db="EMBL/GenBank/DDBJ databases">
        <authorList>
            <person name="Kurt Z."/>
        </authorList>
    </citation>
    <scope>NUCLEOTIDE SEQUENCE</scope>
</reference>
<dbReference type="Proteomes" id="UP001642409">
    <property type="component" value="Unassembled WGS sequence"/>
</dbReference>
<dbReference type="GO" id="GO:0003677">
    <property type="term" value="F:DNA binding"/>
    <property type="evidence" value="ECO:0007669"/>
    <property type="project" value="UniProtKB-KW"/>
</dbReference>
<sequence>MKKQVIQNKWSDDEREKLQQLVKQFTQNNRTQWTEVSKFMDRSPNQCKTQYSIVIQRNAPKNCNVQWTIDQKLQLIQNVAIYGKKWELIRKVDILSQFTAEQLRQKYLFFQNNKLLRTKMLEKIIKTDQLNPKEFNERQVELYTYMYKKFCAEKTPLEPLENQILQKAFQLNEENINIREALQKIFEKLAQNCINSNQSTLMQNDLLQVRECKNYTVSFANCFLIRRSDRKYQNFNKFLIQCIIQYILQYQICFGESKSSTLTTRVHQYLGYSKILRNIKQIITITIIKILNICVLFEIRQMRECINQLLQLFSLYINHYQNLKSQYILKFTFVQLQNYQKQNISRYLIFISLVESIINMLQQIQTQRAINFKADMFYYTESKLYHLNDCFTKYTQHQQSTRQVLQLYVPKNIIYQWTININIKTLHKKQ</sequence>
<accession>A0AA86RDM7</accession>
<evidence type="ECO:0000313" key="3">
    <source>
        <dbReference type="EMBL" id="CAI9974437.1"/>
    </source>
</evidence>
<dbReference type="EMBL" id="CAXDID020000739">
    <property type="protein sequence ID" value="CAL6112446.1"/>
    <property type="molecule type" value="Genomic_DNA"/>
</dbReference>
<dbReference type="PROSITE" id="PS50090">
    <property type="entry name" value="MYB_LIKE"/>
    <property type="match status" value="1"/>
</dbReference>